<organism evidence="6 7">
    <name type="scientific">Marinicella litoralis</name>
    <dbReference type="NCBI Taxonomy" id="644220"/>
    <lineage>
        <taxon>Bacteria</taxon>
        <taxon>Pseudomonadati</taxon>
        <taxon>Pseudomonadota</taxon>
        <taxon>Gammaproteobacteria</taxon>
        <taxon>Lysobacterales</taxon>
        <taxon>Marinicellaceae</taxon>
        <taxon>Marinicella</taxon>
    </lineage>
</organism>
<evidence type="ECO:0000256" key="1">
    <source>
        <dbReference type="ARBA" id="ARBA00001946"/>
    </source>
</evidence>
<dbReference type="GO" id="GO:0052621">
    <property type="term" value="F:diguanylate cyclase activity"/>
    <property type="evidence" value="ECO:0007669"/>
    <property type="project" value="UniProtKB-EC"/>
</dbReference>
<evidence type="ECO:0000313" key="6">
    <source>
        <dbReference type="EMBL" id="TDR18359.1"/>
    </source>
</evidence>
<dbReference type="CDD" id="cd12914">
    <property type="entry name" value="PDC1_DGC_like"/>
    <property type="match status" value="1"/>
</dbReference>
<keyword evidence="7" id="KW-1185">Reference proteome</keyword>
<dbReference type="InterPro" id="IPR029787">
    <property type="entry name" value="Nucleotide_cyclase"/>
</dbReference>
<protein>
    <recommendedName>
        <fullName evidence="2">diguanylate cyclase</fullName>
        <ecNumber evidence="2">2.7.7.65</ecNumber>
    </recommendedName>
</protein>
<keyword evidence="4" id="KW-0812">Transmembrane</keyword>
<comment type="caution">
    <text evidence="6">The sequence shown here is derived from an EMBL/GenBank/DDBJ whole genome shotgun (WGS) entry which is preliminary data.</text>
</comment>
<feature type="transmembrane region" description="Helical" evidence="4">
    <location>
        <begin position="123"/>
        <end position="141"/>
    </location>
</feature>
<comment type="cofactor">
    <cofactor evidence="1">
        <name>Mg(2+)</name>
        <dbReference type="ChEBI" id="CHEBI:18420"/>
    </cofactor>
</comment>
<feature type="transmembrane region" description="Helical" evidence="4">
    <location>
        <begin position="20"/>
        <end position="37"/>
    </location>
</feature>
<dbReference type="EMBL" id="SNZB01000005">
    <property type="protein sequence ID" value="TDR18359.1"/>
    <property type="molecule type" value="Genomic_DNA"/>
</dbReference>
<dbReference type="GO" id="GO:1902201">
    <property type="term" value="P:negative regulation of bacterial-type flagellum-dependent cell motility"/>
    <property type="evidence" value="ECO:0007669"/>
    <property type="project" value="TreeGrafter"/>
</dbReference>
<dbReference type="NCBIfam" id="TIGR00254">
    <property type="entry name" value="GGDEF"/>
    <property type="match status" value="1"/>
</dbReference>
<proteinExistence type="predicted"/>
<dbReference type="Pfam" id="PF00990">
    <property type="entry name" value="GGDEF"/>
    <property type="match status" value="1"/>
</dbReference>
<feature type="transmembrane region" description="Helical" evidence="4">
    <location>
        <begin position="44"/>
        <end position="63"/>
    </location>
</feature>
<accession>A0A4R6XJ42</accession>
<dbReference type="InterPro" id="IPR043128">
    <property type="entry name" value="Rev_trsase/Diguanyl_cyclase"/>
</dbReference>
<dbReference type="PANTHER" id="PTHR45138">
    <property type="entry name" value="REGULATORY COMPONENTS OF SENSORY TRANSDUCTION SYSTEM"/>
    <property type="match status" value="1"/>
</dbReference>
<evidence type="ECO:0000256" key="4">
    <source>
        <dbReference type="SAM" id="Phobius"/>
    </source>
</evidence>
<dbReference type="InterPro" id="IPR050469">
    <property type="entry name" value="Diguanylate_Cyclase"/>
</dbReference>
<gene>
    <name evidence="6" type="ORF">C8D91_2276</name>
</gene>
<dbReference type="InterPro" id="IPR000160">
    <property type="entry name" value="GGDEF_dom"/>
</dbReference>
<evidence type="ECO:0000256" key="2">
    <source>
        <dbReference type="ARBA" id="ARBA00012528"/>
    </source>
</evidence>
<evidence type="ECO:0000313" key="7">
    <source>
        <dbReference type="Proteomes" id="UP000295724"/>
    </source>
</evidence>
<keyword evidence="4" id="KW-1133">Transmembrane helix</keyword>
<evidence type="ECO:0000256" key="3">
    <source>
        <dbReference type="ARBA" id="ARBA00034247"/>
    </source>
</evidence>
<feature type="transmembrane region" description="Helical" evidence="4">
    <location>
        <begin position="401"/>
        <end position="422"/>
    </location>
</feature>
<sequence length="669" mass="75652">MGLVASSLASLPLVLAWGSFWSTLTFGLEAVFIGLLCKNKRSNIVLTVIAYWLFIGMPISWYSISQYEDFLDSHRTTILIKQLANGILYAHLAALLLPLSPVSRFFSLAGKIRARSIKEQSSHLISSLLITLGILFFFYTLNQNFNNFSEKFAQSHIAKHNSLEYQLSLIMEDNQKAIAELKYTLARVWEDKQQRGEVLLDFNSRNPSFKTMVVANKSGDLINSSPPELVQNVLSQNESINIADRDYFNQVIENSHVYVSPGFVGRGFGRDLIVAVSTAVPAANDSTKNLGVVEGSFVLTSEKSLKQAINNMSDSVEAVLLDQNDQVLMSSEKLKLLSLSPFKLVPGVSKFYDHDLVNLVDGNGIKSDEVYYIEESVFHWGWKLITLRNEQVHASVIEKSLILFAFSIVLVVLLSYLFAWLISHSWSYYMQKLIQLIDRGEDFEKELIEFEENDELPEEISKLYQEIKRSRLKITNMNQVLQNTVAERTEKLQLLNTKLNVMARQDALTKLDNRRVFNDSLNELWIECQRELIPLSMLIIDLDYFKKVNDTYGHPIGDQVLIYLGKELSQFKTDGVKCIARLGGEEFSMLIKGIEHKESIELAEKIRSHIAGLSISIGTDKFINVTVSIGVASIDATKFTSSKLYQLADNALYEAKHSGRNAVKHLELD</sequence>
<feature type="domain" description="GGDEF" evidence="5">
    <location>
        <begin position="533"/>
        <end position="668"/>
    </location>
</feature>
<dbReference type="FunFam" id="3.30.70.270:FF:000001">
    <property type="entry name" value="Diguanylate cyclase domain protein"/>
    <property type="match status" value="1"/>
</dbReference>
<evidence type="ECO:0000259" key="5">
    <source>
        <dbReference type="PROSITE" id="PS50887"/>
    </source>
</evidence>
<dbReference type="PANTHER" id="PTHR45138:SF9">
    <property type="entry name" value="DIGUANYLATE CYCLASE DGCM-RELATED"/>
    <property type="match status" value="1"/>
</dbReference>
<feature type="transmembrane region" description="Helical" evidence="4">
    <location>
        <begin position="83"/>
        <end position="102"/>
    </location>
</feature>
<name>A0A4R6XJ42_9GAMM</name>
<dbReference type="AlphaFoldDB" id="A0A4R6XJ42"/>
<dbReference type="Gene3D" id="3.30.450.20">
    <property type="entry name" value="PAS domain"/>
    <property type="match status" value="1"/>
</dbReference>
<dbReference type="GO" id="GO:0043709">
    <property type="term" value="P:cell adhesion involved in single-species biofilm formation"/>
    <property type="evidence" value="ECO:0007669"/>
    <property type="project" value="TreeGrafter"/>
</dbReference>
<dbReference type="SMART" id="SM00267">
    <property type="entry name" value="GGDEF"/>
    <property type="match status" value="1"/>
</dbReference>
<dbReference type="PROSITE" id="PS50887">
    <property type="entry name" value="GGDEF"/>
    <property type="match status" value="1"/>
</dbReference>
<keyword evidence="4" id="KW-0472">Membrane</keyword>
<dbReference type="CDD" id="cd01949">
    <property type="entry name" value="GGDEF"/>
    <property type="match status" value="1"/>
</dbReference>
<comment type="catalytic activity">
    <reaction evidence="3">
        <text>2 GTP = 3',3'-c-di-GMP + 2 diphosphate</text>
        <dbReference type="Rhea" id="RHEA:24898"/>
        <dbReference type="ChEBI" id="CHEBI:33019"/>
        <dbReference type="ChEBI" id="CHEBI:37565"/>
        <dbReference type="ChEBI" id="CHEBI:58805"/>
        <dbReference type="EC" id="2.7.7.65"/>
    </reaction>
</comment>
<dbReference type="EC" id="2.7.7.65" evidence="2"/>
<dbReference type="SUPFAM" id="SSF55073">
    <property type="entry name" value="Nucleotide cyclase"/>
    <property type="match status" value="1"/>
</dbReference>
<dbReference type="Proteomes" id="UP000295724">
    <property type="component" value="Unassembled WGS sequence"/>
</dbReference>
<reference evidence="6 7" key="1">
    <citation type="submission" date="2019-03" db="EMBL/GenBank/DDBJ databases">
        <title>Genomic Encyclopedia of Type Strains, Phase IV (KMG-IV): sequencing the most valuable type-strain genomes for metagenomic binning, comparative biology and taxonomic classification.</title>
        <authorList>
            <person name="Goeker M."/>
        </authorList>
    </citation>
    <scope>NUCLEOTIDE SEQUENCE [LARGE SCALE GENOMIC DNA]</scope>
    <source>
        <strain evidence="6 7">DSM 25488</strain>
    </source>
</reference>
<dbReference type="GO" id="GO:0005886">
    <property type="term" value="C:plasma membrane"/>
    <property type="evidence" value="ECO:0007669"/>
    <property type="project" value="TreeGrafter"/>
</dbReference>
<dbReference type="Gene3D" id="3.30.70.270">
    <property type="match status" value="1"/>
</dbReference>